<feature type="region of interest" description="Disordered" evidence="1">
    <location>
        <begin position="65"/>
        <end position="85"/>
    </location>
</feature>
<dbReference type="AlphaFoldDB" id="A0A9P7N3V7"/>
<proteinExistence type="predicted"/>
<evidence type="ECO:0000313" key="2">
    <source>
        <dbReference type="EMBL" id="KAG5985583.1"/>
    </source>
</evidence>
<protein>
    <submittedName>
        <fullName evidence="2">Uncharacterized protein</fullName>
    </submittedName>
</protein>
<feature type="region of interest" description="Disordered" evidence="1">
    <location>
        <begin position="271"/>
        <end position="293"/>
    </location>
</feature>
<comment type="caution">
    <text evidence="2">The sequence shown here is derived from an EMBL/GenBank/DDBJ whole genome shotgun (WGS) entry which is preliminary data.</text>
</comment>
<name>A0A9P7N3V7_9HYPO</name>
<dbReference type="OrthoDB" id="2446291at2759"/>
<evidence type="ECO:0000313" key="3">
    <source>
        <dbReference type="Proteomes" id="UP000748025"/>
    </source>
</evidence>
<dbReference type="EMBL" id="SRPW01004038">
    <property type="protein sequence ID" value="KAG5985583.1"/>
    <property type="molecule type" value="Genomic_DNA"/>
</dbReference>
<dbReference type="Proteomes" id="UP000748025">
    <property type="component" value="Unassembled WGS sequence"/>
</dbReference>
<evidence type="ECO:0000256" key="1">
    <source>
        <dbReference type="SAM" id="MobiDB-lite"/>
    </source>
</evidence>
<reference evidence="2" key="1">
    <citation type="journal article" date="2020" name="bioRxiv">
        <title>Whole genome comparisons of ergot fungi reveals the divergence and evolution of species within the genus Claviceps are the result of varying mechanisms driving genome evolution and host range expansion.</title>
        <authorList>
            <person name="Wyka S.A."/>
            <person name="Mondo S.J."/>
            <person name="Liu M."/>
            <person name="Dettman J."/>
            <person name="Nalam V."/>
            <person name="Broders K.D."/>
        </authorList>
    </citation>
    <scope>NUCLEOTIDE SEQUENCE</scope>
    <source>
        <strain evidence="2">CCC 602</strain>
    </source>
</reference>
<gene>
    <name evidence="2" type="ORF">E4U43_005978</name>
</gene>
<feature type="compositionally biased region" description="Basic and acidic residues" evidence="1">
    <location>
        <begin position="71"/>
        <end position="80"/>
    </location>
</feature>
<sequence length="330" mass="35888">MFATQPYLEAVDVGRKRFRDDEDLLIGSAGFGEHRIKRFQSSLPLRSSNRTPQQYTSQTILPLNASPAEAGPRHTIDTRSSDPMNNSAVEADVEMDLMDTAQSAISGHDGFAAVLGAQHVQHDRTSGRMPTSIQPSFAAQVRGPNAGWAPPSAVTVPNGIVNLGHHVTGFSQDKCVPRAMTGGDMEWHVLQNHRRLPSPISESNSSGTNGQACNSSGMMMDHDSCLDAQSQFPTRSLCPSSCQPSSTDAMEHPNAMIGVEIRSNIAQNSEFDAGRLSPSPGRKGHQRSKHTVNSWTWQPGMKKSFSIGYRSDCDKCRLKVPGHFNHIVIS</sequence>
<keyword evidence="3" id="KW-1185">Reference proteome</keyword>
<accession>A0A9P7N3V7</accession>
<organism evidence="2 3">
    <name type="scientific">Claviceps pusilla</name>
    <dbReference type="NCBI Taxonomy" id="123648"/>
    <lineage>
        <taxon>Eukaryota</taxon>
        <taxon>Fungi</taxon>
        <taxon>Dikarya</taxon>
        <taxon>Ascomycota</taxon>
        <taxon>Pezizomycotina</taxon>
        <taxon>Sordariomycetes</taxon>
        <taxon>Hypocreomycetidae</taxon>
        <taxon>Hypocreales</taxon>
        <taxon>Clavicipitaceae</taxon>
        <taxon>Claviceps</taxon>
    </lineage>
</organism>